<dbReference type="InterPro" id="IPR025963">
    <property type="entry name" value="FLgD_Tudor"/>
</dbReference>
<proteinExistence type="inferred from homology"/>
<evidence type="ECO:0000256" key="3">
    <source>
        <dbReference type="SAM" id="MobiDB-lite"/>
    </source>
</evidence>
<comment type="caution">
    <text evidence="5">The sequence shown here is derived from an EMBL/GenBank/DDBJ whole genome shotgun (WGS) entry which is preliminary data.</text>
</comment>
<feature type="domain" description="FlgD Tudor-like" evidence="4">
    <location>
        <begin position="90"/>
        <end position="139"/>
    </location>
</feature>
<evidence type="ECO:0000256" key="1">
    <source>
        <dbReference type="ARBA" id="ARBA00010577"/>
    </source>
</evidence>
<evidence type="ECO:0000256" key="2">
    <source>
        <dbReference type="ARBA" id="ARBA00022795"/>
    </source>
</evidence>
<sequence>MTNPISSGTGASSSIKDVLGKFPSTEKTPGNDLGQEAFLKLLVAQLRYQDPTSPSDGAQFLAQTAQFTQVEKLNEMAKSQADMLSAQTLLSASNMVGRTVTYTDSEGTTATGKVTSATLNGGSPTLKIGDQSIPLTSVTTVHA</sequence>
<comment type="similarity">
    <text evidence="1">Belongs to the FlgD family.</text>
</comment>
<evidence type="ECO:0000313" key="5">
    <source>
        <dbReference type="EMBL" id="GGJ82461.1"/>
    </source>
</evidence>
<feature type="compositionally biased region" description="Polar residues" evidence="3">
    <location>
        <begin position="1"/>
        <end position="15"/>
    </location>
</feature>
<evidence type="ECO:0000259" key="4">
    <source>
        <dbReference type="Pfam" id="PF13861"/>
    </source>
</evidence>
<protein>
    <submittedName>
        <fullName evidence="5">Flagellar hook capping protein</fullName>
    </submittedName>
</protein>
<dbReference type="AlphaFoldDB" id="A0A8J3B808"/>
<dbReference type="Proteomes" id="UP000649739">
    <property type="component" value="Unassembled WGS sequence"/>
</dbReference>
<dbReference type="Pfam" id="PF03963">
    <property type="entry name" value="FlgD"/>
    <property type="match status" value="1"/>
</dbReference>
<dbReference type="GO" id="GO:0044781">
    <property type="term" value="P:bacterial-type flagellum organization"/>
    <property type="evidence" value="ECO:0007669"/>
    <property type="project" value="UniProtKB-KW"/>
</dbReference>
<evidence type="ECO:0000313" key="6">
    <source>
        <dbReference type="Proteomes" id="UP000649739"/>
    </source>
</evidence>
<dbReference type="EMBL" id="BMQB01000002">
    <property type="protein sequence ID" value="GGJ82461.1"/>
    <property type="molecule type" value="Genomic_DNA"/>
</dbReference>
<feature type="region of interest" description="Disordered" evidence="3">
    <location>
        <begin position="1"/>
        <end position="31"/>
    </location>
</feature>
<gene>
    <name evidence="5" type="ORF">GCM10010123_10170</name>
</gene>
<accession>A0A8J3B808</accession>
<dbReference type="RefSeq" id="WP_189168878.1">
    <property type="nucleotide sequence ID" value="NZ_BMQB01000002.1"/>
</dbReference>
<name>A0A8J3B808_9ACTN</name>
<dbReference type="Pfam" id="PF13861">
    <property type="entry name" value="FLgD_tudor"/>
    <property type="match status" value="1"/>
</dbReference>
<keyword evidence="5" id="KW-0966">Cell projection</keyword>
<keyword evidence="2" id="KW-1005">Bacterial flagellum biogenesis</keyword>
<organism evidence="5 6">
    <name type="scientific">Pilimelia anulata</name>
    <dbReference type="NCBI Taxonomy" id="53371"/>
    <lineage>
        <taxon>Bacteria</taxon>
        <taxon>Bacillati</taxon>
        <taxon>Actinomycetota</taxon>
        <taxon>Actinomycetes</taxon>
        <taxon>Micromonosporales</taxon>
        <taxon>Micromonosporaceae</taxon>
        <taxon>Pilimelia</taxon>
    </lineage>
</organism>
<reference evidence="5" key="1">
    <citation type="journal article" date="2014" name="Int. J. Syst. Evol. Microbiol.">
        <title>Complete genome sequence of Corynebacterium casei LMG S-19264T (=DSM 44701T), isolated from a smear-ripened cheese.</title>
        <authorList>
            <consortium name="US DOE Joint Genome Institute (JGI-PGF)"/>
            <person name="Walter F."/>
            <person name="Albersmeier A."/>
            <person name="Kalinowski J."/>
            <person name="Ruckert C."/>
        </authorList>
    </citation>
    <scope>NUCLEOTIDE SEQUENCE</scope>
    <source>
        <strain evidence="5">JCM 3090</strain>
    </source>
</reference>
<dbReference type="InterPro" id="IPR005648">
    <property type="entry name" value="FlgD"/>
</dbReference>
<keyword evidence="5" id="KW-0969">Cilium</keyword>
<reference evidence="5" key="2">
    <citation type="submission" date="2020-09" db="EMBL/GenBank/DDBJ databases">
        <authorList>
            <person name="Sun Q."/>
            <person name="Ohkuma M."/>
        </authorList>
    </citation>
    <scope>NUCLEOTIDE SEQUENCE</scope>
    <source>
        <strain evidence="5">JCM 3090</strain>
    </source>
</reference>
<keyword evidence="5" id="KW-0282">Flagellum</keyword>
<keyword evidence="6" id="KW-1185">Reference proteome</keyword>